<keyword evidence="3" id="KW-0143">Chaperone</keyword>
<evidence type="ECO:0000256" key="5">
    <source>
        <dbReference type="ARBA" id="ARBA00049117"/>
    </source>
</evidence>
<evidence type="ECO:0000256" key="2">
    <source>
        <dbReference type="ARBA" id="ARBA00022801"/>
    </source>
</evidence>
<dbReference type="CDD" id="cd03112">
    <property type="entry name" value="CobW-like"/>
    <property type="match status" value="1"/>
</dbReference>
<dbReference type="Gene3D" id="3.40.50.300">
    <property type="entry name" value="P-loop containing nucleotide triphosphate hydrolases"/>
    <property type="match status" value="1"/>
</dbReference>
<gene>
    <name evidence="7" type="ORF">WDJ61_01605</name>
</gene>
<dbReference type="InterPro" id="IPR027417">
    <property type="entry name" value="P-loop_NTPase"/>
</dbReference>
<dbReference type="EMBL" id="CP147404">
    <property type="protein sequence ID" value="WXB93397.1"/>
    <property type="molecule type" value="Genomic_DNA"/>
</dbReference>
<organism evidence="7 8">
    <name type="scientific">Bacillus kandeliae</name>
    <dbReference type="NCBI Taxonomy" id="3129297"/>
    <lineage>
        <taxon>Bacteria</taxon>
        <taxon>Bacillati</taxon>
        <taxon>Bacillota</taxon>
        <taxon>Bacilli</taxon>
        <taxon>Bacillales</taxon>
        <taxon>Bacillaceae</taxon>
        <taxon>Bacillus</taxon>
    </lineage>
</organism>
<name>A0ABZ2N7Z8_9BACI</name>
<evidence type="ECO:0000313" key="8">
    <source>
        <dbReference type="Proteomes" id="UP001387364"/>
    </source>
</evidence>
<evidence type="ECO:0000259" key="6">
    <source>
        <dbReference type="SMART" id="SM00833"/>
    </source>
</evidence>
<dbReference type="InterPro" id="IPR036627">
    <property type="entry name" value="CobW-likC_sf"/>
</dbReference>
<evidence type="ECO:0000256" key="4">
    <source>
        <dbReference type="ARBA" id="ARBA00034320"/>
    </source>
</evidence>
<dbReference type="RefSeq" id="WP_338752720.1">
    <property type="nucleotide sequence ID" value="NZ_CP147404.1"/>
</dbReference>
<dbReference type="InterPro" id="IPR011629">
    <property type="entry name" value="CobW-like_C"/>
</dbReference>
<comment type="catalytic activity">
    <reaction evidence="5">
        <text>GTP + H2O = GDP + phosphate + H(+)</text>
        <dbReference type="Rhea" id="RHEA:19669"/>
        <dbReference type="ChEBI" id="CHEBI:15377"/>
        <dbReference type="ChEBI" id="CHEBI:15378"/>
        <dbReference type="ChEBI" id="CHEBI:37565"/>
        <dbReference type="ChEBI" id="CHEBI:43474"/>
        <dbReference type="ChEBI" id="CHEBI:58189"/>
    </reaction>
    <physiologicalReaction direction="left-to-right" evidence="5">
        <dbReference type="Rhea" id="RHEA:19670"/>
    </physiologicalReaction>
</comment>
<dbReference type="PANTHER" id="PTHR43603:SF3">
    <property type="entry name" value="ZINC CHAPERONE YCIC"/>
    <property type="match status" value="1"/>
</dbReference>
<dbReference type="InterPro" id="IPR051927">
    <property type="entry name" value="Zn_Chap_cDPG_Synth"/>
</dbReference>
<reference evidence="7 8" key="1">
    <citation type="submission" date="2024-02" db="EMBL/GenBank/DDBJ databases">
        <title>Seven novel Bacillus-like species.</title>
        <authorList>
            <person name="Liu G."/>
        </authorList>
    </citation>
    <scope>NUCLEOTIDE SEQUENCE [LARGE SCALE GENOMIC DNA]</scope>
    <source>
        <strain evidence="7 8">FJAT-52991</strain>
    </source>
</reference>
<dbReference type="PANTHER" id="PTHR43603">
    <property type="entry name" value="COBW DOMAIN-CONTAINING PROTEIN DDB_G0274527"/>
    <property type="match status" value="1"/>
</dbReference>
<keyword evidence="1" id="KW-0547">Nucleotide-binding</keyword>
<feature type="domain" description="CobW C-terminal" evidence="6">
    <location>
        <begin position="255"/>
        <end position="370"/>
    </location>
</feature>
<dbReference type="Gene3D" id="3.30.1220.10">
    <property type="entry name" value="CobW-like, C-terminal domain"/>
    <property type="match status" value="1"/>
</dbReference>
<comment type="similarity">
    <text evidence="4">Belongs to the SIMIBI class G3E GTPase family. ZNG1 subfamily.</text>
</comment>
<dbReference type="InterPro" id="IPR003495">
    <property type="entry name" value="CobW/HypB/UreG_nucleotide-bd"/>
</dbReference>
<accession>A0ABZ2N7Z8</accession>
<evidence type="ECO:0000256" key="1">
    <source>
        <dbReference type="ARBA" id="ARBA00022741"/>
    </source>
</evidence>
<dbReference type="SUPFAM" id="SSF52540">
    <property type="entry name" value="P-loop containing nucleoside triphosphate hydrolases"/>
    <property type="match status" value="1"/>
</dbReference>
<dbReference type="Pfam" id="PF02492">
    <property type="entry name" value="cobW"/>
    <property type="match status" value="1"/>
</dbReference>
<keyword evidence="2" id="KW-0378">Hydrolase</keyword>
<dbReference type="SMART" id="SM00833">
    <property type="entry name" value="CobW_C"/>
    <property type="match status" value="1"/>
</dbReference>
<dbReference type="Pfam" id="PF07683">
    <property type="entry name" value="CobW_C"/>
    <property type="match status" value="1"/>
</dbReference>
<sequence>MGKIPVTVLSGFLGAGKTTMLNHLLANRDGKKLAVIVNDMSEINIDADLVNQNGFRRTEEKFIELQNGCICCTLREDLLIEVDKLAKKGDLDGIVIESTGISEPLPVAQTFTYQDEELGIDLTASCQLDTMVTVVDAFRFWHDYSSGESLIDRKQAAGEEDTREIVDLLIDQIEFADVIVLNKIDLVDEETKIALYGFVKKLNSTAHIIESSFGKVPTDQLFQTNLFDFERASQSVGWLKELNGEHTPETEEFGISSFVYERNIPFHPGRFEQFWHDLPVEVIRSKGFIWLATRPSETILLSQAGPSIMLEYAGEWVADLSEQEREQLFNEEPELRKMWDPITGDRKQQLVIIGHEMDAAEIEAMLDACLLTDSEMKSDWKRLEDPLPTVQ</sequence>
<proteinExistence type="inferred from homology"/>
<evidence type="ECO:0000313" key="7">
    <source>
        <dbReference type="EMBL" id="WXB93397.1"/>
    </source>
</evidence>
<keyword evidence="8" id="KW-1185">Reference proteome</keyword>
<dbReference type="Proteomes" id="UP001387364">
    <property type="component" value="Chromosome"/>
</dbReference>
<protein>
    <submittedName>
        <fullName evidence="7">GTP-binding protein</fullName>
    </submittedName>
</protein>
<evidence type="ECO:0000256" key="3">
    <source>
        <dbReference type="ARBA" id="ARBA00023186"/>
    </source>
</evidence>